<reference evidence="7" key="1">
    <citation type="submission" date="2016-06" db="UniProtKB">
        <authorList>
            <consortium name="WormBaseParasite"/>
        </authorList>
    </citation>
    <scope>IDENTIFICATION</scope>
</reference>
<dbReference type="PANTHER" id="PTHR24173:SF74">
    <property type="entry name" value="ANKYRIN REPEAT DOMAIN-CONTAINING PROTEIN 16"/>
    <property type="match status" value="1"/>
</dbReference>
<evidence type="ECO:0000313" key="7">
    <source>
        <dbReference type="WBParaSite" id="ECPE_0000535501-mRNA-1"/>
    </source>
</evidence>
<sequence length="873" mass="95605">MQDVSMMTFLMENEAELNCVDQKKRSALMLACINGNRNITDLLLRAGADPKLKDSEGFTALSFAKLYDHKPCADLVQQAIRSGSGRELSPSLDSLMDVAYDDIQYYEQGGRDEVGASEKQHDTSLSDNVVYNKPPLPPGVISSATSNNSRTTQSNVNNNISGPENLFRLQGTTTTAEDETGEEILDLISSSDPNEESPLSKETNTDDEVEDDDEDEEEGENFIFLHELTKREFDEQAVLSDSSYVSDLIGVDLIGSKSVHFAQSTVGSALDLTRKPLELESKSNVYQAGSPVRQDRVPSISSPEVLASPDALSRSEHSLSSRSDLPLSEQGSSLLRGQRPSPDGGTVTSPSPPAPPVTVNSVASPSRLNASATDASPHERKVNGKTVTEAQGMRPGPVGSKTERIDLLHSVNDEEDSWKSDTDSRSKEELRRVEADIGRKIREHSNEEQTSDDWDSESNSRQSPAMHGDTRNTPNPEPNAIPNLKTNEVPSSSIIIGPLKQAIEWDSDLDDDNSVDSEGEHPIPHTQGESLDGHRDSAEQPKTLERNMADMFESPSKSDGLSARQKNKNLPPTEARSTSAKDSVVVTIQSAGSDDEDSGPTNLSPIAEVEEEVQAFDDGMNAADRIKVGKANIPEVSFWNAQKHLHSETNQAERTGSEKVNHQTVLLSTSNRYIDNDMTDDDVIPIIDVDGPGPANQRGATRIPTPHVIDAGQTVTTTRNASTLNGVPTFSELPEENFRNRLIPPRHRYAVRGEITERNGSKPTKIVTDQSLHNVQYNRPSGDDYMNLDGGNFTEQAEEEDGLATENEIITLDDLDEHDDKQNWPGTDQISKEIDDTSEASNSISSRYTSVYAHFHCLWLSNLTGFLRMLSNS</sequence>
<dbReference type="PROSITE" id="PS50297">
    <property type="entry name" value="ANK_REP_REGION"/>
    <property type="match status" value="1"/>
</dbReference>
<feature type="region of interest" description="Disordered" evidence="4">
    <location>
        <begin position="508"/>
        <end position="537"/>
    </location>
</feature>
<feature type="region of interest" description="Disordered" evidence="4">
    <location>
        <begin position="188"/>
        <end position="218"/>
    </location>
</feature>
<feature type="compositionally biased region" description="Acidic residues" evidence="4">
    <location>
        <begin position="508"/>
        <end position="517"/>
    </location>
</feature>
<gene>
    <name evidence="5" type="ORF">ECPE_LOCUS5342</name>
</gene>
<dbReference type="AlphaFoldDB" id="A0A183AEF7"/>
<feature type="compositionally biased region" description="Basic and acidic residues" evidence="4">
    <location>
        <begin position="114"/>
        <end position="124"/>
    </location>
</feature>
<proteinExistence type="predicted"/>
<feature type="region of interest" description="Disordered" evidence="4">
    <location>
        <begin position="552"/>
        <end position="583"/>
    </location>
</feature>
<accession>A0A183AEF7</accession>
<dbReference type="InterPro" id="IPR002110">
    <property type="entry name" value="Ankyrin_rpt"/>
</dbReference>
<dbReference type="EMBL" id="UZAN01042195">
    <property type="protein sequence ID" value="VDP75265.1"/>
    <property type="molecule type" value="Genomic_DNA"/>
</dbReference>
<feature type="repeat" description="ANK" evidence="3">
    <location>
        <begin position="23"/>
        <end position="55"/>
    </location>
</feature>
<feature type="region of interest" description="Disordered" evidence="4">
    <location>
        <begin position="114"/>
        <end position="166"/>
    </location>
</feature>
<evidence type="ECO:0000256" key="4">
    <source>
        <dbReference type="SAM" id="MobiDB-lite"/>
    </source>
</evidence>
<evidence type="ECO:0000256" key="3">
    <source>
        <dbReference type="PROSITE-ProRule" id="PRU00023"/>
    </source>
</evidence>
<evidence type="ECO:0000313" key="6">
    <source>
        <dbReference type="Proteomes" id="UP000272942"/>
    </source>
</evidence>
<dbReference type="PANTHER" id="PTHR24173">
    <property type="entry name" value="ANKYRIN REPEAT CONTAINING"/>
    <property type="match status" value="1"/>
</dbReference>
<dbReference type="WBParaSite" id="ECPE_0000535501-mRNA-1">
    <property type="protein sequence ID" value="ECPE_0000535501-mRNA-1"/>
    <property type="gene ID" value="ECPE_0000535501"/>
</dbReference>
<evidence type="ECO:0000313" key="5">
    <source>
        <dbReference type="EMBL" id="VDP75265.1"/>
    </source>
</evidence>
<dbReference type="PROSITE" id="PS50088">
    <property type="entry name" value="ANK_REPEAT"/>
    <property type="match status" value="1"/>
</dbReference>
<dbReference type="Gene3D" id="1.25.40.20">
    <property type="entry name" value="Ankyrin repeat-containing domain"/>
    <property type="match status" value="1"/>
</dbReference>
<dbReference type="InterPro" id="IPR036770">
    <property type="entry name" value="Ankyrin_rpt-contain_sf"/>
</dbReference>
<feature type="compositionally biased region" description="Low complexity" evidence="4">
    <location>
        <begin position="357"/>
        <end position="366"/>
    </location>
</feature>
<keyword evidence="1" id="KW-0677">Repeat</keyword>
<keyword evidence="2 3" id="KW-0040">ANK repeat</keyword>
<feature type="compositionally biased region" description="Basic and acidic residues" evidence="4">
    <location>
        <begin position="417"/>
        <end position="447"/>
    </location>
</feature>
<feature type="compositionally biased region" description="Acidic residues" evidence="4">
    <location>
        <begin position="205"/>
        <end position="218"/>
    </location>
</feature>
<feature type="region of interest" description="Disordered" evidence="4">
    <location>
        <begin position="817"/>
        <end position="840"/>
    </location>
</feature>
<dbReference type="SUPFAM" id="SSF48403">
    <property type="entry name" value="Ankyrin repeat"/>
    <property type="match status" value="1"/>
</dbReference>
<dbReference type="Proteomes" id="UP000272942">
    <property type="component" value="Unassembled WGS sequence"/>
</dbReference>
<dbReference type="SMART" id="SM00248">
    <property type="entry name" value="ANK"/>
    <property type="match status" value="1"/>
</dbReference>
<evidence type="ECO:0000256" key="2">
    <source>
        <dbReference type="ARBA" id="ARBA00023043"/>
    </source>
</evidence>
<dbReference type="Pfam" id="PF12796">
    <property type="entry name" value="Ank_2"/>
    <property type="match status" value="1"/>
</dbReference>
<protein>
    <submittedName>
        <fullName evidence="7">ANK_REP_REGION domain-containing protein</fullName>
    </submittedName>
</protein>
<evidence type="ECO:0000256" key="1">
    <source>
        <dbReference type="ARBA" id="ARBA00022737"/>
    </source>
</evidence>
<reference evidence="5 6" key="2">
    <citation type="submission" date="2018-11" db="EMBL/GenBank/DDBJ databases">
        <authorList>
            <consortium name="Pathogen Informatics"/>
        </authorList>
    </citation>
    <scope>NUCLEOTIDE SEQUENCE [LARGE SCALE GENOMIC DNA]</scope>
    <source>
        <strain evidence="5 6">Egypt</strain>
    </source>
</reference>
<name>A0A183AEF7_9TREM</name>
<feature type="region of interest" description="Disordered" evidence="4">
    <location>
        <begin position="286"/>
        <end position="489"/>
    </location>
</feature>
<feature type="compositionally biased region" description="Polar residues" evidence="4">
    <location>
        <begin position="142"/>
        <end position="162"/>
    </location>
</feature>
<keyword evidence="6" id="KW-1185">Reference proteome</keyword>
<organism evidence="7">
    <name type="scientific">Echinostoma caproni</name>
    <dbReference type="NCBI Taxonomy" id="27848"/>
    <lineage>
        <taxon>Eukaryota</taxon>
        <taxon>Metazoa</taxon>
        <taxon>Spiralia</taxon>
        <taxon>Lophotrochozoa</taxon>
        <taxon>Platyhelminthes</taxon>
        <taxon>Trematoda</taxon>
        <taxon>Digenea</taxon>
        <taxon>Plagiorchiida</taxon>
        <taxon>Echinostomata</taxon>
        <taxon>Echinostomatoidea</taxon>
        <taxon>Echinostomatidae</taxon>
        <taxon>Echinostoma</taxon>
    </lineage>
</organism>
<dbReference type="OrthoDB" id="6066131at2759"/>